<feature type="non-terminal residue" evidence="1">
    <location>
        <position position="47"/>
    </location>
</feature>
<evidence type="ECO:0008006" key="2">
    <source>
        <dbReference type="Google" id="ProtNLM"/>
    </source>
</evidence>
<reference evidence="1" key="1">
    <citation type="submission" date="2018-05" db="EMBL/GenBank/DDBJ databases">
        <authorList>
            <person name="Lanie J.A."/>
            <person name="Ng W.-L."/>
            <person name="Kazmierczak K.M."/>
            <person name="Andrzejewski T.M."/>
            <person name="Davidsen T.M."/>
            <person name="Wayne K.J."/>
            <person name="Tettelin H."/>
            <person name="Glass J.I."/>
            <person name="Rusch D."/>
            <person name="Podicherti R."/>
            <person name="Tsui H.-C.T."/>
            <person name="Winkler M.E."/>
        </authorList>
    </citation>
    <scope>NUCLEOTIDE SEQUENCE</scope>
</reference>
<dbReference type="InterPro" id="IPR013785">
    <property type="entry name" value="Aldolase_TIM"/>
</dbReference>
<accession>A0A382UZD1</accession>
<dbReference type="EMBL" id="UINC01147614">
    <property type="protein sequence ID" value="SVD39038.1"/>
    <property type="molecule type" value="Genomic_DNA"/>
</dbReference>
<dbReference type="GO" id="GO:0004640">
    <property type="term" value="F:phosphoribosylanthranilate isomerase activity"/>
    <property type="evidence" value="ECO:0007669"/>
    <property type="project" value="InterPro"/>
</dbReference>
<dbReference type="Gene3D" id="3.20.20.70">
    <property type="entry name" value="Aldolase class I"/>
    <property type="match status" value="1"/>
</dbReference>
<proteinExistence type="predicted"/>
<name>A0A382UZD1_9ZZZZ</name>
<evidence type="ECO:0000313" key="1">
    <source>
        <dbReference type="EMBL" id="SVD39038.1"/>
    </source>
</evidence>
<dbReference type="SUPFAM" id="SSF51366">
    <property type="entry name" value="Ribulose-phoshate binding barrel"/>
    <property type="match status" value="1"/>
</dbReference>
<protein>
    <recommendedName>
        <fullName evidence="2">Phosphoribosylanthranilate isomerase</fullName>
    </recommendedName>
</protein>
<organism evidence="1">
    <name type="scientific">marine metagenome</name>
    <dbReference type="NCBI Taxonomy" id="408172"/>
    <lineage>
        <taxon>unclassified sequences</taxon>
        <taxon>metagenomes</taxon>
        <taxon>ecological metagenomes</taxon>
    </lineage>
</organism>
<dbReference type="AlphaFoldDB" id="A0A382UZD1"/>
<gene>
    <name evidence="1" type="ORF">METZ01_LOCUS391892</name>
</gene>
<sequence length="47" mass="5077">MKDWVKVCGIQSVADAKRCFDAGVDAIGLNLWAQSPRSISIELAAEI</sequence>
<dbReference type="InterPro" id="IPR011060">
    <property type="entry name" value="RibuloseP-bd_barrel"/>
</dbReference>
<dbReference type="InterPro" id="IPR044643">
    <property type="entry name" value="TrpF_fam"/>
</dbReference>
<dbReference type="GO" id="GO:0000162">
    <property type="term" value="P:L-tryptophan biosynthetic process"/>
    <property type="evidence" value="ECO:0007669"/>
    <property type="project" value="InterPro"/>
</dbReference>
<dbReference type="PANTHER" id="PTHR42894">
    <property type="entry name" value="N-(5'-PHOSPHORIBOSYL)ANTHRANILATE ISOMERASE"/>
    <property type="match status" value="1"/>
</dbReference>
<dbReference type="PANTHER" id="PTHR42894:SF1">
    <property type="entry name" value="N-(5'-PHOSPHORIBOSYL)ANTHRANILATE ISOMERASE"/>
    <property type="match status" value="1"/>
</dbReference>